<evidence type="ECO:0000259" key="1">
    <source>
        <dbReference type="PROSITE" id="PS51750"/>
    </source>
</evidence>
<feature type="domain" description="Bro-N" evidence="1">
    <location>
        <begin position="1"/>
        <end position="56"/>
    </location>
</feature>
<dbReference type="EMBL" id="MF782455">
    <property type="protein sequence ID" value="ATZ80789.1"/>
    <property type="molecule type" value="Genomic_DNA"/>
</dbReference>
<keyword evidence="3" id="KW-1185">Reference proteome</keyword>
<sequence length="143" mass="16504">MIPLEKLKGNTKNTKNTIYLTEAGLYQLIFGSKKSEATEFKLFLSRELLPKLRKNGYYSLSDDIIKDTSASISYFDTHNISTFKNVPVIYIGAIGVYQGKLLYKFGYTSNIEKWLNKNYIMNNITHYIKYDIKKSVLYNSING</sequence>
<name>A0A2H4UVA0_9VIRU</name>
<dbReference type="PROSITE" id="PS51750">
    <property type="entry name" value="BRO_N"/>
    <property type="match status" value="1"/>
</dbReference>
<accession>A0A2H4UVA0</accession>
<dbReference type="Pfam" id="PF02498">
    <property type="entry name" value="Bro-N"/>
    <property type="match status" value="1"/>
</dbReference>
<gene>
    <name evidence="2" type="ORF">BMW23_0743</name>
</gene>
<reference evidence="2" key="1">
    <citation type="journal article" date="2017" name="Elife">
        <title>The kinetoplastid-infecting Bodo saltans virus (BsV), a window into the most abundant giant viruses in the sea.</title>
        <authorList>
            <person name="Deeg C.M."/>
            <person name="Chow C.-E.T."/>
            <person name="Suttle C.A."/>
        </authorList>
    </citation>
    <scope>NUCLEOTIDE SEQUENCE</scope>
    <source>
        <strain evidence="2">NG1</strain>
    </source>
</reference>
<dbReference type="InterPro" id="IPR003497">
    <property type="entry name" value="BRO_N_domain"/>
</dbReference>
<proteinExistence type="predicted"/>
<dbReference type="Proteomes" id="UP000240325">
    <property type="component" value="Segment"/>
</dbReference>
<evidence type="ECO:0000313" key="2">
    <source>
        <dbReference type="EMBL" id="ATZ80789.1"/>
    </source>
</evidence>
<protein>
    <submittedName>
        <fullName evidence="2">BRO-N domain-containing protein</fullName>
    </submittedName>
</protein>
<evidence type="ECO:0000313" key="3">
    <source>
        <dbReference type="Proteomes" id="UP000240325"/>
    </source>
</evidence>
<organism evidence="2">
    <name type="scientific">Bodo saltans virus</name>
    <dbReference type="NCBI Taxonomy" id="2024608"/>
    <lineage>
        <taxon>Viruses</taxon>
        <taxon>Varidnaviria</taxon>
        <taxon>Bamfordvirae</taxon>
        <taxon>Nucleocytoviricota</taxon>
        <taxon>Megaviricetes</taxon>
        <taxon>Imitervirales</taxon>
        <taxon>Mimiviridae</taxon>
        <taxon>Klosneuvirinae</taxon>
        <taxon>Theiavirus</taxon>
        <taxon>Theiavirus salishense</taxon>
    </lineage>
</organism>